<evidence type="ECO:0000313" key="3">
    <source>
        <dbReference type="Proteomes" id="UP000207598"/>
    </source>
</evidence>
<keyword evidence="3" id="KW-1185">Reference proteome</keyword>
<protein>
    <recommendedName>
        <fullName evidence="4">RND transporter</fullName>
    </recommendedName>
</protein>
<dbReference type="AlphaFoldDB" id="A0A238KY83"/>
<reference evidence="2 3" key="1">
    <citation type="submission" date="2017-05" db="EMBL/GenBank/DDBJ databases">
        <authorList>
            <person name="Song R."/>
            <person name="Chenine A.L."/>
            <person name="Ruprecht R.M."/>
        </authorList>
    </citation>
    <scope>NUCLEOTIDE SEQUENCE [LARGE SCALE GENOMIC DNA]</scope>
    <source>
        <strain evidence="2 3">CECT 8898</strain>
    </source>
</reference>
<keyword evidence="1" id="KW-1133">Transmembrane helix</keyword>
<keyword evidence="1" id="KW-0472">Membrane</keyword>
<name>A0A238KY83_9RHOB</name>
<proteinExistence type="predicted"/>
<dbReference type="OrthoDB" id="1467821at2"/>
<gene>
    <name evidence="2" type="ORF">MAA8898_03702</name>
</gene>
<keyword evidence="1" id="KW-0812">Transmembrane</keyword>
<dbReference type="EMBL" id="FXYF01000011">
    <property type="protein sequence ID" value="SMX47600.1"/>
    <property type="molecule type" value="Genomic_DNA"/>
</dbReference>
<organism evidence="2 3">
    <name type="scientific">Maliponia aquimaris</name>
    <dbReference type="NCBI Taxonomy" id="1673631"/>
    <lineage>
        <taxon>Bacteria</taxon>
        <taxon>Pseudomonadati</taxon>
        <taxon>Pseudomonadota</taxon>
        <taxon>Alphaproteobacteria</taxon>
        <taxon>Rhodobacterales</taxon>
        <taxon>Paracoccaceae</taxon>
        <taxon>Maliponia</taxon>
    </lineage>
</organism>
<feature type="transmembrane region" description="Helical" evidence="1">
    <location>
        <begin position="49"/>
        <end position="68"/>
    </location>
</feature>
<evidence type="ECO:0008006" key="4">
    <source>
        <dbReference type="Google" id="ProtNLM"/>
    </source>
</evidence>
<evidence type="ECO:0000313" key="2">
    <source>
        <dbReference type="EMBL" id="SMX47600.1"/>
    </source>
</evidence>
<dbReference type="Proteomes" id="UP000207598">
    <property type="component" value="Unassembled WGS sequence"/>
</dbReference>
<evidence type="ECO:0000256" key="1">
    <source>
        <dbReference type="SAM" id="Phobius"/>
    </source>
</evidence>
<accession>A0A238KY83</accession>
<sequence>MRGWIVRLDWRIVALLCATLGLAPFLPEPHLWEKLKLLAAGTLVRPMDIFDLVLHGAPWLLLGFKLLLGRSRPE</sequence>
<dbReference type="RefSeq" id="WP_094022477.1">
    <property type="nucleotide sequence ID" value="NZ_FXYF01000011.1"/>
</dbReference>